<comment type="caution">
    <text evidence="2">The sequence shown here is derived from an EMBL/GenBank/DDBJ whole genome shotgun (WGS) entry which is preliminary data.</text>
</comment>
<evidence type="ECO:0000256" key="1">
    <source>
        <dbReference type="SAM" id="MobiDB-lite"/>
    </source>
</evidence>
<feature type="region of interest" description="Disordered" evidence="1">
    <location>
        <begin position="15"/>
        <end position="76"/>
    </location>
</feature>
<reference evidence="3" key="1">
    <citation type="submission" date="2018-05" db="EMBL/GenBank/DDBJ databases">
        <title>Draft genome sequence of Stemphylium lycopersici strain CIDEFI 213.</title>
        <authorList>
            <person name="Medina R."/>
            <person name="Franco M.E.E."/>
            <person name="Lucentini C.G."/>
            <person name="Saparrat M.C.N."/>
            <person name="Balatti P.A."/>
        </authorList>
    </citation>
    <scope>NUCLEOTIDE SEQUENCE [LARGE SCALE GENOMIC DNA]</scope>
    <source>
        <strain evidence="3">CIDEFI 213</strain>
    </source>
</reference>
<feature type="compositionally biased region" description="Low complexity" evidence="1">
    <location>
        <begin position="33"/>
        <end position="46"/>
    </location>
</feature>
<feature type="compositionally biased region" description="Low complexity" evidence="1">
    <location>
        <begin position="58"/>
        <end position="73"/>
    </location>
</feature>
<evidence type="ECO:0000313" key="3">
    <source>
        <dbReference type="Proteomes" id="UP000249619"/>
    </source>
</evidence>
<gene>
    <name evidence="2" type="ORF">DDE83_005272</name>
</gene>
<proteinExistence type="predicted"/>
<organism evidence="2 3">
    <name type="scientific">Stemphylium lycopersici</name>
    <name type="common">Tomato gray leaf spot disease fungus</name>
    <name type="synonym">Thyrospora lycopersici</name>
    <dbReference type="NCBI Taxonomy" id="183478"/>
    <lineage>
        <taxon>Eukaryota</taxon>
        <taxon>Fungi</taxon>
        <taxon>Dikarya</taxon>
        <taxon>Ascomycota</taxon>
        <taxon>Pezizomycotina</taxon>
        <taxon>Dothideomycetes</taxon>
        <taxon>Pleosporomycetidae</taxon>
        <taxon>Pleosporales</taxon>
        <taxon>Pleosporineae</taxon>
        <taxon>Pleosporaceae</taxon>
        <taxon>Stemphylium</taxon>
    </lineage>
</organism>
<keyword evidence="3" id="KW-1185">Reference proteome</keyword>
<protein>
    <submittedName>
        <fullName evidence="2">Uncharacterized protein</fullName>
    </submittedName>
</protein>
<dbReference type="EMBL" id="QGDH01000070">
    <property type="protein sequence ID" value="RAR09963.1"/>
    <property type="molecule type" value="Genomic_DNA"/>
</dbReference>
<sequence>MPPISQFPPARVFLKTATSSSPAPSPLSITGTAARRSSLASPLSPRYTMSGMTNGSSQQHQQQQQQQQQAMQQMLSQRADMGRAFVALGDFPVPADAFDLNAVTIQVSPLLLTSDHPASLVHATDTGDRLYESRKSRLSCRSHGLIGSAETSKPITAFEYPPVGMYLSGGYLATV</sequence>
<dbReference type="Proteomes" id="UP000249619">
    <property type="component" value="Unassembled WGS sequence"/>
</dbReference>
<name>A0A364N2E5_STELY</name>
<dbReference type="AlphaFoldDB" id="A0A364N2E5"/>
<evidence type="ECO:0000313" key="2">
    <source>
        <dbReference type="EMBL" id="RAR09963.1"/>
    </source>
</evidence>
<accession>A0A364N2E5</accession>